<dbReference type="SUPFAM" id="SSF51445">
    <property type="entry name" value="(Trans)glycosidases"/>
    <property type="match status" value="1"/>
</dbReference>
<dbReference type="InterPro" id="IPR001223">
    <property type="entry name" value="Glyco_hydro18_cat"/>
</dbReference>
<dbReference type="GO" id="GO:0008061">
    <property type="term" value="F:chitin binding"/>
    <property type="evidence" value="ECO:0007669"/>
    <property type="project" value="UniProtKB-KW"/>
</dbReference>
<comment type="similarity">
    <text evidence="1">Belongs to the glycosyl hydrolase 18 family. Chitinase class V subfamily.</text>
</comment>
<dbReference type="PANTHER" id="PTHR47700">
    <property type="entry name" value="V CHITINASE, PUTATIVE (AFU_ORTHOLOGUE AFUA_6G13720)-RELATED"/>
    <property type="match status" value="1"/>
</dbReference>
<sequence length="232" mass="25222">MFSDYYIYLPQPRTPADADEHPQRRLRAAGQRHGKGTTGDFCTPSKSPTGAPGTAAPGENGCISNCGTDVVTSEPATYKIFRDAVATKANRKKLADSVIKFISDYGLDGAETTGFFLLLADLELRLPAGKTHSVTAPASYWYLKQFPIQAISLASDYIVYMTYDLHGQWDYGNKYGSPGLGICLRSHVNLTKTINWLSMITNAGVPSNMIAVGVSTYGRSFQMAAPGCWTEQ</sequence>
<reference evidence="6" key="1">
    <citation type="journal article" date="2020" name="Phytopathology">
        <title>Genome Sequence Resources of Colletotrichum truncatum, C. plurivorum, C. musicola, and C. sojae: Four Species Pathogenic to Soybean (Glycine max).</title>
        <authorList>
            <person name="Rogerio F."/>
            <person name="Boufleur T.R."/>
            <person name="Ciampi-Guillardi M."/>
            <person name="Sukno S.A."/>
            <person name="Thon M.R."/>
            <person name="Massola Junior N.S."/>
            <person name="Baroncelli R."/>
        </authorList>
    </citation>
    <scope>NUCLEOTIDE SEQUENCE</scope>
    <source>
        <strain evidence="6">LFN00145</strain>
    </source>
</reference>
<gene>
    <name evidence="6" type="ORF">CPLU01_15602</name>
</gene>
<name>A0A8H6J9B8_9PEZI</name>
<dbReference type="Pfam" id="PF00704">
    <property type="entry name" value="Glyco_hydro_18"/>
    <property type="match status" value="1"/>
</dbReference>
<dbReference type="InterPro" id="IPR029070">
    <property type="entry name" value="Chitinase_insertion_sf"/>
</dbReference>
<dbReference type="Gene3D" id="3.20.20.80">
    <property type="entry name" value="Glycosidases"/>
    <property type="match status" value="1"/>
</dbReference>
<evidence type="ECO:0000313" key="7">
    <source>
        <dbReference type="Proteomes" id="UP000654918"/>
    </source>
</evidence>
<protein>
    <submittedName>
        <fullName evidence="6">Killer toxin subunits alpha/beta 5</fullName>
    </submittedName>
</protein>
<keyword evidence="3" id="KW-0843">Virulence</keyword>
<keyword evidence="7" id="KW-1185">Reference proteome</keyword>
<feature type="domain" description="GH18" evidence="5">
    <location>
        <begin position="80"/>
        <end position="225"/>
    </location>
</feature>
<dbReference type="AlphaFoldDB" id="A0A8H6J9B8"/>
<keyword evidence="2" id="KW-0147">Chitin-binding</keyword>
<feature type="region of interest" description="Disordered" evidence="4">
    <location>
        <begin position="12"/>
        <end position="58"/>
    </location>
</feature>
<evidence type="ECO:0000256" key="1">
    <source>
        <dbReference type="ARBA" id="ARBA00008682"/>
    </source>
</evidence>
<feature type="compositionally biased region" description="Basic residues" evidence="4">
    <location>
        <begin position="24"/>
        <end position="35"/>
    </location>
</feature>
<dbReference type="GO" id="GO:0005975">
    <property type="term" value="P:carbohydrate metabolic process"/>
    <property type="evidence" value="ECO:0007669"/>
    <property type="project" value="InterPro"/>
</dbReference>
<evidence type="ECO:0000313" key="6">
    <source>
        <dbReference type="EMBL" id="KAF6808855.1"/>
    </source>
</evidence>
<accession>A0A8H6J9B8</accession>
<evidence type="ECO:0000259" key="5">
    <source>
        <dbReference type="Pfam" id="PF00704"/>
    </source>
</evidence>
<dbReference type="PANTHER" id="PTHR47700:SF2">
    <property type="entry name" value="CHITINASE"/>
    <property type="match status" value="1"/>
</dbReference>
<proteinExistence type="inferred from homology"/>
<organism evidence="6 7">
    <name type="scientific">Colletotrichum plurivorum</name>
    <dbReference type="NCBI Taxonomy" id="2175906"/>
    <lineage>
        <taxon>Eukaryota</taxon>
        <taxon>Fungi</taxon>
        <taxon>Dikarya</taxon>
        <taxon>Ascomycota</taxon>
        <taxon>Pezizomycotina</taxon>
        <taxon>Sordariomycetes</taxon>
        <taxon>Hypocreomycetidae</taxon>
        <taxon>Glomerellales</taxon>
        <taxon>Glomerellaceae</taxon>
        <taxon>Colletotrichum</taxon>
        <taxon>Colletotrichum orchidearum species complex</taxon>
    </lineage>
</organism>
<dbReference type="InterPro" id="IPR053214">
    <property type="entry name" value="LysM12-like"/>
</dbReference>
<comment type="caution">
    <text evidence="6">The sequence shown here is derived from an EMBL/GenBank/DDBJ whole genome shotgun (WGS) entry which is preliminary data.</text>
</comment>
<dbReference type="EMBL" id="WIGO01000560">
    <property type="protein sequence ID" value="KAF6808855.1"/>
    <property type="molecule type" value="Genomic_DNA"/>
</dbReference>
<dbReference type="InterPro" id="IPR017853">
    <property type="entry name" value="GH"/>
</dbReference>
<evidence type="ECO:0000256" key="2">
    <source>
        <dbReference type="ARBA" id="ARBA00022669"/>
    </source>
</evidence>
<evidence type="ECO:0000256" key="4">
    <source>
        <dbReference type="SAM" id="MobiDB-lite"/>
    </source>
</evidence>
<dbReference type="Gene3D" id="3.10.50.10">
    <property type="match status" value="1"/>
</dbReference>
<evidence type="ECO:0000256" key="3">
    <source>
        <dbReference type="ARBA" id="ARBA00023026"/>
    </source>
</evidence>
<dbReference type="Proteomes" id="UP000654918">
    <property type="component" value="Unassembled WGS sequence"/>
</dbReference>